<dbReference type="InParanoid" id="E9I2B7"/>
<feature type="non-terminal residue" evidence="2">
    <location>
        <position position="1"/>
    </location>
</feature>
<sequence>PACTRFIEEGIRELLKARRILCGSYVYGYYLEDNGYNKTIFEFMQNELESFTEKLSEMVARPYLRTPRSTIVDMTLKVRRKRHEFIRAVSKG</sequence>
<keyword evidence="3" id="KW-1185">Reference proteome</keyword>
<dbReference type="EMBL" id="GL734043">
    <property type="protein sequence ID" value="EFX61863.1"/>
    <property type="molecule type" value="Genomic_DNA"/>
</dbReference>
<gene>
    <name evidence="2" type="ORF">DAPPUDRAFT_37987</name>
</gene>
<dbReference type="KEGG" id="dpx:DAPPUDRAFT_37987"/>
<dbReference type="HOGENOM" id="CLU_2419299_0_0_1"/>
<dbReference type="Pfam" id="PF19422">
    <property type="entry name" value="Ariadne"/>
    <property type="match status" value="1"/>
</dbReference>
<accession>E9I2B7</accession>
<name>E9I2B7_DAPPU</name>
<dbReference type="AlphaFoldDB" id="E9I2B7"/>
<organism evidence="2 3">
    <name type="scientific">Daphnia pulex</name>
    <name type="common">Water flea</name>
    <dbReference type="NCBI Taxonomy" id="6669"/>
    <lineage>
        <taxon>Eukaryota</taxon>
        <taxon>Metazoa</taxon>
        <taxon>Ecdysozoa</taxon>
        <taxon>Arthropoda</taxon>
        <taxon>Crustacea</taxon>
        <taxon>Branchiopoda</taxon>
        <taxon>Diplostraca</taxon>
        <taxon>Cladocera</taxon>
        <taxon>Anomopoda</taxon>
        <taxon>Daphniidae</taxon>
        <taxon>Daphnia</taxon>
    </lineage>
</organism>
<evidence type="ECO:0000259" key="1">
    <source>
        <dbReference type="Pfam" id="PF19422"/>
    </source>
</evidence>
<feature type="domain" description="Ariadne" evidence="1">
    <location>
        <begin position="6"/>
        <end position="78"/>
    </location>
</feature>
<proteinExistence type="predicted"/>
<reference evidence="2 3" key="1">
    <citation type="journal article" date="2011" name="Science">
        <title>The ecoresponsive genome of Daphnia pulex.</title>
        <authorList>
            <person name="Colbourne J.K."/>
            <person name="Pfrender M.E."/>
            <person name="Gilbert D."/>
            <person name="Thomas W.K."/>
            <person name="Tucker A."/>
            <person name="Oakley T.H."/>
            <person name="Tokishita S."/>
            <person name="Aerts A."/>
            <person name="Arnold G.J."/>
            <person name="Basu M.K."/>
            <person name="Bauer D.J."/>
            <person name="Caceres C.E."/>
            <person name="Carmel L."/>
            <person name="Casola C."/>
            <person name="Choi J.H."/>
            <person name="Detter J.C."/>
            <person name="Dong Q."/>
            <person name="Dusheyko S."/>
            <person name="Eads B.D."/>
            <person name="Frohlich T."/>
            <person name="Geiler-Samerotte K.A."/>
            <person name="Gerlach D."/>
            <person name="Hatcher P."/>
            <person name="Jogdeo S."/>
            <person name="Krijgsveld J."/>
            <person name="Kriventseva E.V."/>
            <person name="Kultz D."/>
            <person name="Laforsch C."/>
            <person name="Lindquist E."/>
            <person name="Lopez J."/>
            <person name="Manak J.R."/>
            <person name="Muller J."/>
            <person name="Pangilinan J."/>
            <person name="Patwardhan R.P."/>
            <person name="Pitluck S."/>
            <person name="Pritham E.J."/>
            <person name="Rechtsteiner A."/>
            <person name="Rho M."/>
            <person name="Rogozin I.B."/>
            <person name="Sakarya O."/>
            <person name="Salamov A."/>
            <person name="Schaack S."/>
            <person name="Shapiro H."/>
            <person name="Shiga Y."/>
            <person name="Skalitzky C."/>
            <person name="Smith Z."/>
            <person name="Souvorov A."/>
            <person name="Sung W."/>
            <person name="Tang Z."/>
            <person name="Tsuchiya D."/>
            <person name="Tu H."/>
            <person name="Vos H."/>
            <person name="Wang M."/>
            <person name="Wolf Y.I."/>
            <person name="Yamagata H."/>
            <person name="Yamada T."/>
            <person name="Ye Y."/>
            <person name="Shaw J.R."/>
            <person name="Andrews J."/>
            <person name="Crease T.J."/>
            <person name="Tang H."/>
            <person name="Lucas S.M."/>
            <person name="Robertson H.M."/>
            <person name="Bork P."/>
            <person name="Koonin E.V."/>
            <person name="Zdobnov E.M."/>
            <person name="Grigoriev I.V."/>
            <person name="Lynch M."/>
            <person name="Boore J.L."/>
        </authorList>
    </citation>
    <scope>NUCLEOTIDE SEQUENCE [LARGE SCALE GENOMIC DNA]</scope>
</reference>
<evidence type="ECO:0000313" key="2">
    <source>
        <dbReference type="EMBL" id="EFX61863.1"/>
    </source>
</evidence>
<dbReference type="OrthoDB" id="69641at2759"/>
<dbReference type="InterPro" id="IPR045840">
    <property type="entry name" value="Ariadne"/>
</dbReference>
<dbReference type="Gene3D" id="1.20.120.1750">
    <property type="match status" value="1"/>
</dbReference>
<dbReference type="STRING" id="6669.E9I2B7"/>
<dbReference type="eggNOG" id="KOG1815">
    <property type="taxonomic scope" value="Eukaryota"/>
</dbReference>
<feature type="non-terminal residue" evidence="2">
    <location>
        <position position="92"/>
    </location>
</feature>
<dbReference type="Proteomes" id="UP000000305">
    <property type="component" value="Unassembled WGS sequence"/>
</dbReference>
<protein>
    <recommendedName>
        <fullName evidence="1">Ariadne domain-containing protein</fullName>
    </recommendedName>
</protein>
<evidence type="ECO:0000313" key="3">
    <source>
        <dbReference type="Proteomes" id="UP000000305"/>
    </source>
</evidence>